<dbReference type="GO" id="GO:0003723">
    <property type="term" value="F:RNA binding"/>
    <property type="evidence" value="ECO:0007669"/>
    <property type="project" value="UniProtKB-KW"/>
</dbReference>
<reference evidence="3" key="1">
    <citation type="journal article" date="2012" name="Nature">
        <title>The tomato genome sequence provides insights into fleshy fruit evolution.</title>
        <authorList>
            <consortium name="Tomato Genome Consortium"/>
        </authorList>
    </citation>
    <scope>NUCLEOTIDE SEQUENCE [LARGE SCALE GENOMIC DNA]</scope>
    <source>
        <strain evidence="3">cv. Heinz 1706</strain>
    </source>
</reference>
<protein>
    <recommendedName>
        <fullName evidence="2">PPIase cyclophilin-type domain-containing protein</fullName>
    </recommendedName>
</protein>
<dbReference type="InterPro" id="IPR029000">
    <property type="entry name" value="Cyclophilin-like_dom_sf"/>
</dbReference>
<evidence type="ECO:0000256" key="1">
    <source>
        <dbReference type="ARBA" id="ARBA00022884"/>
    </source>
</evidence>
<reference evidence="3" key="2">
    <citation type="submission" date="2019-01" db="UniProtKB">
        <authorList>
            <consortium name="EnsemblPlants"/>
        </authorList>
    </citation>
    <scope>IDENTIFICATION</scope>
    <source>
        <strain evidence="3">cv. Heinz 1706</strain>
    </source>
</reference>
<dbReference type="PANTHER" id="PTHR45843">
    <property type="entry name" value="PEPTIDYL-PROLYL CIS-TRANS ISOMERASE-LIKE 4"/>
    <property type="match status" value="1"/>
</dbReference>
<evidence type="ECO:0000259" key="2">
    <source>
        <dbReference type="Pfam" id="PF00160"/>
    </source>
</evidence>
<dbReference type="EnsemblPlants" id="Solyc12g038045.1.1">
    <property type="protein sequence ID" value="Solyc12g038045.1.1"/>
    <property type="gene ID" value="Solyc12g038045.1"/>
</dbReference>
<feature type="domain" description="PPIase cyclophilin-type" evidence="2">
    <location>
        <begin position="46"/>
        <end position="102"/>
    </location>
</feature>
<dbReference type="Gene3D" id="2.40.100.10">
    <property type="entry name" value="Cyclophilin-like"/>
    <property type="match status" value="1"/>
</dbReference>
<evidence type="ECO:0000313" key="3">
    <source>
        <dbReference type="EnsemblPlants" id="Solyc12g038045.1.1"/>
    </source>
</evidence>
<dbReference type="PaxDb" id="4081-Solyc12g038070.1.1"/>
<dbReference type="SUPFAM" id="SSF50891">
    <property type="entry name" value="Cyclophilin-like"/>
    <property type="match status" value="1"/>
</dbReference>
<dbReference type="InterPro" id="IPR002130">
    <property type="entry name" value="Cyclophilin-type_PPIase_dom"/>
</dbReference>
<dbReference type="STRING" id="4081.A0A3Q7JV91"/>
<dbReference type="GO" id="GO:0005634">
    <property type="term" value="C:nucleus"/>
    <property type="evidence" value="ECO:0000318"/>
    <property type="project" value="GO_Central"/>
</dbReference>
<dbReference type="InterPro" id="IPR035542">
    <property type="entry name" value="CRIP"/>
</dbReference>
<dbReference type="AlphaFoldDB" id="A0A3Q7JV91"/>
<proteinExistence type="predicted"/>
<accession>A0A3Q7JV91</accession>
<keyword evidence="4" id="KW-1185">Reference proteome</keyword>
<organism evidence="3">
    <name type="scientific">Solanum lycopersicum</name>
    <name type="common">Tomato</name>
    <name type="synonym">Lycopersicon esculentum</name>
    <dbReference type="NCBI Taxonomy" id="4081"/>
    <lineage>
        <taxon>Eukaryota</taxon>
        <taxon>Viridiplantae</taxon>
        <taxon>Streptophyta</taxon>
        <taxon>Embryophyta</taxon>
        <taxon>Tracheophyta</taxon>
        <taxon>Spermatophyta</taxon>
        <taxon>Magnoliopsida</taxon>
        <taxon>eudicotyledons</taxon>
        <taxon>Gunneridae</taxon>
        <taxon>Pentapetalae</taxon>
        <taxon>asterids</taxon>
        <taxon>lamiids</taxon>
        <taxon>Solanales</taxon>
        <taxon>Solanaceae</taxon>
        <taxon>Solanoideae</taxon>
        <taxon>Solaneae</taxon>
        <taxon>Solanum</taxon>
        <taxon>Solanum subgen. Lycopersicon</taxon>
    </lineage>
</organism>
<dbReference type="Pfam" id="PF00160">
    <property type="entry name" value="Pro_isomerase"/>
    <property type="match status" value="1"/>
</dbReference>
<dbReference type="InParanoid" id="A0A3Q7JV91"/>
<dbReference type="Proteomes" id="UP000004994">
    <property type="component" value="Chromosome 12"/>
</dbReference>
<dbReference type="PANTHER" id="PTHR45843:SF2">
    <property type="entry name" value="PPIASE CYCLOPHILIN-TYPE DOMAIN-CONTAINING PROTEIN"/>
    <property type="match status" value="1"/>
</dbReference>
<name>A0A3Q7JV91_SOLLC</name>
<dbReference type="Gramene" id="Solyc12g038045.1.1">
    <property type="protein sequence ID" value="Solyc12g038045.1.1"/>
    <property type="gene ID" value="Solyc12g038045.1"/>
</dbReference>
<keyword evidence="1" id="KW-0694">RNA-binding</keyword>
<dbReference type="GO" id="GO:0003755">
    <property type="term" value="F:peptidyl-prolyl cis-trans isomerase activity"/>
    <property type="evidence" value="ECO:0007669"/>
    <property type="project" value="InterPro"/>
</dbReference>
<evidence type="ECO:0000313" key="4">
    <source>
        <dbReference type="Proteomes" id="UP000004994"/>
    </source>
</evidence>
<sequence>MEDERMVVVEEEMVMITITWQKGEGMETGKKDHFFDDGIHSGLKHSMTGTKNLNASQFYITLRDNLNTLDGERTVFGEIALGFDTSNRINGTYVDDKDDLMQKDEELGVCEEKEAHSVAVLLESVRVIPDAEIKPLTMCSLFMSNTKTDNQRIRVDFSQSVAKLLSEYRPRNQRSSVCFNNGSVDAMKQKEEDTSGMVEM</sequence>